<dbReference type="OrthoDB" id="3458177at2"/>
<feature type="transmembrane region" description="Helical" evidence="2">
    <location>
        <begin position="35"/>
        <end position="56"/>
    </location>
</feature>
<dbReference type="RefSeq" id="WP_148347545.1">
    <property type="nucleotide sequence ID" value="NZ_JBHSBF010000019.1"/>
</dbReference>
<dbReference type="EMBL" id="VSFF01000001">
    <property type="protein sequence ID" value="TYC18312.1"/>
    <property type="molecule type" value="Genomic_DNA"/>
</dbReference>
<evidence type="ECO:0000256" key="2">
    <source>
        <dbReference type="SAM" id="Phobius"/>
    </source>
</evidence>
<dbReference type="AlphaFoldDB" id="A0A5D0UL25"/>
<evidence type="ECO:0000313" key="3">
    <source>
        <dbReference type="EMBL" id="TYC18312.1"/>
    </source>
</evidence>
<accession>A0A5D0UL25</accession>
<name>A0A5D0UL25_9ACTN</name>
<keyword evidence="2" id="KW-0472">Membrane</keyword>
<reference evidence="3 4" key="1">
    <citation type="submission" date="2019-08" db="EMBL/GenBank/DDBJ databases">
        <title>Actinomadura sp. nov. CYP1-5 isolated from mountain soil.</title>
        <authorList>
            <person name="Songsumanus A."/>
            <person name="Kuncharoen N."/>
            <person name="Kudo T."/>
            <person name="Yuki M."/>
            <person name="Igarashi Y."/>
            <person name="Tanasupawat S."/>
        </authorList>
    </citation>
    <scope>NUCLEOTIDE SEQUENCE [LARGE SCALE GENOMIC DNA]</scope>
    <source>
        <strain evidence="3 4">GKU157</strain>
    </source>
</reference>
<sequence length="414" mass="42321">MSVEQDDPSSAPAAPRPPLPSPPPPPRAVFMRRRLIVAAGAAAVVLTVGGGLAVALSGDGEPSGKPVKPTVSAPPPEWTVKAGRLLASGPGVRYDGALTVGGRPVLARLRITQAGSATGTLTAGALTADVVAVDGATYLRAGLAFWRDYAGELTHPEYYAGRWSKAPAALPGFDVPGVLGPEAIARTLAKAPRRPSTEDVGGRPAYKVKTPSAEYLVASAAPYRLLAVRATGPNAPWFTASPVAAPASMFAELRSRVARLGGASDPGLRFRPGTLTFSNCDQNTNGCTVTVPATLDSPAGTVPSGARAALRAAITSRGQPLGACAESKPVPANRALVLTCTVKSKLWRRWMRTALDNPGSYPYTATAQVIGEAVAITDVPKLVAAVDRERASVAQPEPATPGTAGSGSPRSGPA</sequence>
<proteinExistence type="predicted"/>
<feature type="region of interest" description="Disordered" evidence="1">
    <location>
        <begin position="388"/>
        <end position="414"/>
    </location>
</feature>
<protein>
    <submittedName>
        <fullName evidence="3">Uncharacterized protein</fullName>
    </submittedName>
</protein>
<comment type="caution">
    <text evidence="3">The sequence shown here is derived from an EMBL/GenBank/DDBJ whole genome shotgun (WGS) entry which is preliminary data.</text>
</comment>
<keyword evidence="4" id="KW-1185">Reference proteome</keyword>
<feature type="compositionally biased region" description="Pro residues" evidence="1">
    <location>
        <begin position="14"/>
        <end position="27"/>
    </location>
</feature>
<gene>
    <name evidence="3" type="ORF">FXF65_00635</name>
</gene>
<evidence type="ECO:0000313" key="4">
    <source>
        <dbReference type="Proteomes" id="UP000322634"/>
    </source>
</evidence>
<keyword evidence="2" id="KW-0812">Transmembrane</keyword>
<evidence type="ECO:0000256" key="1">
    <source>
        <dbReference type="SAM" id="MobiDB-lite"/>
    </source>
</evidence>
<organism evidence="3 4">
    <name type="scientific">Actinomadura syzygii</name>
    <dbReference type="NCBI Taxonomy" id="1427538"/>
    <lineage>
        <taxon>Bacteria</taxon>
        <taxon>Bacillati</taxon>
        <taxon>Actinomycetota</taxon>
        <taxon>Actinomycetes</taxon>
        <taxon>Streptosporangiales</taxon>
        <taxon>Thermomonosporaceae</taxon>
        <taxon>Actinomadura</taxon>
    </lineage>
</organism>
<feature type="region of interest" description="Disordered" evidence="1">
    <location>
        <begin position="1"/>
        <end position="27"/>
    </location>
</feature>
<keyword evidence="2" id="KW-1133">Transmembrane helix</keyword>
<dbReference type="Proteomes" id="UP000322634">
    <property type="component" value="Unassembled WGS sequence"/>
</dbReference>